<reference evidence="5" key="1">
    <citation type="journal article" date="2014" name="Int. J. Syst. Evol. Microbiol.">
        <title>Complete genome sequence of Corynebacterium casei LMG S-19264T (=DSM 44701T), isolated from a smear-ripened cheese.</title>
        <authorList>
            <consortium name="US DOE Joint Genome Institute (JGI-PGF)"/>
            <person name="Walter F."/>
            <person name="Albersmeier A."/>
            <person name="Kalinowski J."/>
            <person name="Ruckert C."/>
        </authorList>
    </citation>
    <scope>NUCLEOTIDE SEQUENCE</scope>
    <source>
        <strain evidence="5">JCM 10088</strain>
    </source>
</reference>
<gene>
    <name evidence="4" type="primary">rpl29</name>
    <name evidence="5" type="ORF">GCM10007981_10940</name>
</gene>
<dbReference type="HAMAP" id="MF_00374">
    <property type="entry name" value="Ribosomal_uL29"/>
    <property type="match status" value="1"/>
</dbReference>
<dbReference type="GO" id="GO:0022625">
    <property type="term" value="C:cytosolic large ribosomal subunit"/>
    <property type="evidence" value="ECO:0007669"/>
    <property type="project" value="TreeGrafter"/>
</dbReference>
<dbReference type="Pfam" id="PF00831">
    <property type="entry name" value="Ribosomal_L29"/>
    <property type="match status" value="1"/>
</dbReference>
<dbReference type="InterPro" id="IPR018254">
    <property type="entry name" value="Ribosomal_uL29_CS"/>
</dbReference>
<keyword evidence="2 4" id="KW-0689">Ribosomal protein</keyword>
<dbReference type="PANTHER" id="PTHR10916">
    <property type="entry name" value="60S RIBOSOMAL PROTEIN L35/50S RIBOSOMAL PROTEIN L29"/>
    <property type="match status" value="1"/>
</dbReference>
<comment type="similarity">
    <text evidence="1 4">Belongs to the universal ribosomal protein uL29 family.</text>
</comment>
<dbReference type="AlphaFoldDB" id="A0A830GVG0"/>
<evidence type="ECO:0000256" key="4">
    <source>
        <dbReference type="HAMAP-Rule" id="MF_00374"/>
    </source>
</evidence>
<evidence type="ECO:0000256" key="2">
    <source>
        <dbReference type="ARBA" id="ARBA00022980"/>
    </source>
</evidence>
<dbReference type="PANTHER" id="PTHR10916:SF0">
    <property type="entry name" value="LARGE RIBOSOMAL SUBUNIT PROTEIN UL29C"/>
    <property type="match status" value="1"/>
</dbReference>
<evidence type="ECO:0000313" key="6">
    <source>
        <dbReference type="Proteomes" id="UP000610960"/>
    </source>
</evidence>
<dbReference type="GO" id="GO:0003735">
    <property type="term" value="F:structural constituent of ribosome"/>
    <property type="evidence" value="ECO:0007669"/>
    <property type="project" value="InterPro"/>
</dbReference>
<dbReference type="InterPro" id="IPR036049">
    <property type="entry name" value="Ribosomal_uL29_sf"/>
</dbReference>
<dbReference type="RefSeq" id="WP_188596401.1">
    <property type="nucleotide sequence ID" value="NZ_BMNL01000002.1"/>
</dbReference>
<keyword evidence="3 4" id="KW-0687">Ribonucleoprotein</keyword>
<dbReference type="OrthoDB" id="11736at2157"/>
<evidence type="ECO:0000313" key="5">
    <source>
        <dbReference type="EMBL" id="GGP20920.1"/>
    </source>
</evidence>
<dbReference type="NCBIfam" id="TIGR00012">
    <property type="entry name" value="L29"/>
    <property type="match status" value="1"/>
</dbReference>
<protein>
    <recommendedName>
        <fullName evidence="4">Large ribosomal subunit protein uL29</fullName>
    </recommendedName>
</protein>
<dbReference type="PROSITE" id="PS00579">
    <property type="entry name" value="RIBOSOMAL_L29"/>
    <property type="match status" value="1"/>
</dbReference>
<evidence type="ECO:0000256" key="3">
    <source>
        <dbReference type="ARBA" id="ARBA00023274"/>
    </source>
</evidence>
<dbReference type="GO" id="GO:0006412">
    <property type="term" value="P:translation"/>
    <property type="evidence" value="ECO:0007669"/>
    <property type="project" value="UniProtKB-UniRule"/>
</dbReference>
<name>A0A830GVG0_9CREN</name>
<dbReference type="InterPro" id="IPR001854">
    <property type="entry name" value="Ribosomal_uL29"/>
</dbReference>
<evidence type="ECO:0000256" key="1">
    <source>
        <dbReference type="ARBA" id="ARBA00009254"/>
    </source>
</evidence>
<keyword evidence="6" id="KW-1185">Reference proteome</keyword>
<dbReference type="CDD" id="cd00427">
    <property type="entry name" value="Ribosomal_L29_HIP"/>
    <property type="match status" value="1"/>
</dbReference>
<sequence>MSSKQRLNSKYIRSLSKEDRERLLGDLLTEVRKLRAQAGKGVVENPGRLRTVRKAIARILTIKREEELKTSRSA</sequence>
<comment type="caution">
    <text evidence="5">The sequence shown here is derived from an EMBL/GenBank/DDBJ whole genome shotgun (WGS) entry which is preliminary data.</text>
</comment>
<dbReference type="EMBL" id="BMNL01000002">
    <property type="protein sequence ID" value="GGP20920.1"/>
    <property type="molecule type" value="Genomic_DNA"/>
</dbReference>
<accession>A0A830GVG0</accession>
<dbReference type="InterPro" id="IPR050063">
    <property type="entry name" value="Ribosomal_protein_uL29"/>
</dbReference>
<proteinExistence type="inferred from homology"/>
<reference evidence="5" key="2">
    <citation type="submission" date="2020-09" db="EMBL/GenBank/DDBJ databases">
        <authorList>
            <person name="Sun Q."/>
            <person name="Ohkuma M."/>
        </authorList>
    </citation>
    <scope>NUCLEOTIDE SEQUENCE</scope>
    <source>
        <strain evidence="5">JCM 10088</strain>
    </source>
</reference>
<dbReference type="Proteomes" id="UP000610960">
    <property type="component" value="Unassembled WGS sequence"/>
</dbReference>
<dbReference type="SUPFAM" id="SSF46561">
    <property type="entry name" value="Ribosomal protein L29 (L29p)"/>
    <property type="match status" value="1"/>
</dbReference>
<dbReference type="Gene3D" id="1.10.287.310">
    <property type="match status" value="1"/>
</dbReference>
<organism evidence="5 6">
    <name type="scientific">Thermocladium modestius</name>
    <dbReference type="NCBI Taxonomy" id="62609"/>
    <lineage>
        <taxon>Archaea</taxon>
        <taxon>Thermoproteota</taxon>
        <taxon>Thermoprotei</taxon>
        <taxon>Thermoproteales</taxon>
        <taxon>Thermoproteaceae</taxon>
        <taxon>Thermocladium</taxon>
    </lineage>
</organism>